<reference evidence="1 2" key="1">
    <citation type="submission" date="2019-07" db="EMBL/GenBank/DDBJ databases">
        <title>Whole genome shotgun sequence of Sporosarcina luteola NBRC 105378.</title>
        <authorList>
            <person name="Hosoyama A."/>
            <person name="Uohara A."/>
            <person name="Ohji S."/>
            <person name="Ichikawa N."/>
        </authorList>
    </citation>
    <scope>NUCLEOTIDE SEQUENCE [LARGE SCALE GENOMIC DNA]</scope>
    <source>
        <strain evidence="1 2">NBRC 105378</strain>
    </source>
</reference>
<protein>
    <submittedName>
        <fullName evidence="1">Membrane protein</fullName>
    </submittedName>
</protein>
<organism evidence="1 2">
    <name type="scientific">Sporosarcina luteola</name>
    <dbReference type="NCBI Taxonomy" id="582850"/>
    <lineage>
        <taxon>Bacteria</taxon>
        <taxon>Bacillati</taxon>
        <taxon>Bacillota</taxon>
        <taxon>Bacilli</taxon>
        <taxon>Bacillales</taxon>
        <taxon>Caryophanaceae</taxon>
        <taxon>Sporosarcina</taxon>
    </lineage>
</organism>
<dbReference type="NCBIfam" id="TIGR01655">
    <property type="entry name" value="yxeA_fam"/>
    <property type="match status" value="1"/>
</dbReference>
<gene>
    <name evidence="1" type="ORF">SLU01_27610</name>
</gene>
<dbReference type="Pfam" id="PF06486">
    <property type="entry name" value="DUF1093"/>
    <property type="match status" value="1"/>
</dbReference>
<dbReference type="Proteomes" id="UP000321901">
    <property type="component" value="Unassembled WGS sequence"/>
</dbReference>
<dbReference type="AlphaFoldDB" id="A0A511ZAH4"/>
<dbReference type="PANTHER" id="PTHR36433:SF2">
    <property type="entry name" value="YXEA FAMILY PROTEIN"/>
    <property type="match status" value="1"/>
</dbReference>
<keyword evidence="2" id="KW-1185">Reference proteome</keyword>
<dbReference type="SUPFAM" id="SSF159121">
    <property type="entry name" value="BC4932-like"/>
    <property type="match status" value="1"/>
</dbReference>
<evidence type="ECO:0000313" key="1">
    <source>
        <dbReference type="EMBL" id="GEN84449.1"/>
    </source>
</evidence>
<dbReference type="OrthoDB" id="8719215at2"/>
<proteinExistence type="predicted"/>
<dbReference type="InterPro" id="IPR006542">
    <property type="entry name" value="DUF1093"/>
</dbReference>
<dbReference type="RefSeq" id="WP_147059303.1">
    <property type="nucleotide sequence ID" value="NZ_BJYL01000037.1"/>
</dbReference>
<evidence type="ECO:0000313" key="2">
    <source>
        <dbReference type="Proteomes" id="UP000321901"/>
    </source>
</evidence>
<sequence>MKKGLIAVGVLAILLIGAIVTLATVDFNRMGKDNAYYQIPAKSTVEETKLDSGEIIKRYLYTGTAYKENGESIEVEFSAAKELKEGAYLKLYLKKGNAVTSYDEVQPSDIPDKVKF</sequence>
<accession>A0A511ZAH4</accession>
<dbReference type="InterPro" id="IPR036166">
    <property type="entry name" value="YxeA-like_sf"/>
</dbReference>
<comment type="caution">
    <text evidence="1">The sequence shown here is derived from an EMBL/GenBank/DDBJ whole genome shotgun (WGS) entry which is preliminary data.</text>
</comment>
<dbReference type="Gene3D" id="2.40.50.480">
    <property type="match status" value="1"/>
</dbReference>
<dbReference type="EMBL" id="BJYL01000037">
    <property type="protein sequence ID" value="GEN84449.1"/>
    <property type="molecule type" value="Genomic_DNA"/>
</dbReference>
<dbReference type="PANTHER" id="PTHR36433">
    <property type="entry name" value="HYPOTHETICAL CYTOSOLIC PROTEIN"/>
    <property type="match status" value="1"/>
</dbReference>
<name>A0A511ZAH4_9BACL</name>